<name>A0A4Q4TJ52_9PEZI</name>
<dbReference type="Pfam" id="PF13517">
    <property type="entry name" value="FG-GAP_3"/>
    <property type="match status" value="3"/>
</dbReference>
<dbReference type="OrthoDB" id="3915838at2759"/>
<dbReference type="PANTHER" id="PTHR30383">
    <property type="entry name" value="THIOESTERASE 1/PROTEASE 1/LYSOPHOSPHOLIPASE L1"/>
    <property type="match status" value="1"/>
</dbReference>
<organism evidence="3 4">
    <name type="scientific">Monosporascus ibericus</name>
    <dbReference type="NCBI Taxonomy" id="155417"/>
    <lineage>
        <taxon>Eukaryota</taxon>
        <taxon>Fungi</taxon>
        <taxon>Dikarya</taxon>
        <taxon>Ascomycota</taxon>
        <taxon>Pezizomycotina</taxon>
        <taxon>Sordariomycetes</taxon>
        <taxon>Xylariomycetidae</taxon>
        <taxon>Xylariales</taxon>
        <taxon>Xylariales incertae sedis</taxon>
        <taxon>Monosporascus</taxon>
    </lineage>
</organism>
<dbReference type="GO" id="GO:0004622">
    <property type="term" value="F:phosphatidylcholine lysophospholipase activity"/>
    <property type="evidence" value="ECO:0007669"/>
    <property type="project" value="TreeGrafter"/>
</dbReference>
<dbReference type="Pfam" id="PF00657">
    <property type="entry name" value="Lipase_GDSL"/>
    <property type="match status" value="1"/>
</dbReference>
<dbReference type="SUPFAM" id="SSF69318">
    <property type="entry name" value="Integrin alpha N-terminal domain"/>
    <property type="match status" value="1"/>
</dbReference>
<comment type="caution">
    <text evidence="3">The sequence shown here is derived from an EMBL/GenBank/DDBJ whole genome shotgun (WGS) entry which is preliminary data.</text>
</comment>
<dbReference type="InterPro" id="IPR028994">
    <property type="entry name" value="Integrin_alpha_N"/>
</dbReference>
<keyword evidence="4" id="KW-1185">Reference proteome</keyword>
<dbReference type="Proteomes" id="UP000293360">
    <property type="component" value="Unassembled WGS sequence"/>
</dbReference>
<dbReference type="InterPro" id="IPR013517">
    <property type="entry name" value="FG-GAP"/>
</dbReference>
<dbReference type="CDD" id="cd01833">
    <property type="entry name" value="XynB_like"/>
    <property type="match status" value="1"/>
</dbReference>
<evidence type="ECO:0000313" key="3">
    <source>
        <dbReference type="EMBL" id="RYP05273.1"/>
    </source>
</evidence>
<dbReference type="PANTHER" id="PTHR30383:SF31">
    <property type="entry name" value="SGNH HYDROLASE-TYPE ESTERASE DOMAIN-CONTAINING PROTEIN-RELATED"/>
    <property type="match status" value="1"/>
</dbReference>
<reference evidence="3 4" key="1">
    <citation type="submission" date="2018-06" db="EMBL/GenBank/DDBJ databases">
        <title>Complete Genomes of Monosporascus.</title>
        <authorList>
            <person name="Robinson A.J."/>
            <person name="Natvig D.O."/>
        </authorList>
    </citation>
    <scope>NUCLEOTIDE SEQUENCE [LARGE SCALE GENOMIC DNA]</scope>
    <source>
        <strain evidence="3 4">CBS 110550</strain>
    </source>
</reference>
<feature type="region of interest" description="Disordered" evidence="2">
    <location>
        <begin position="274"/>
        <end position="305"/>
    </location>
</feature>
<dbReference type="InterPro" id="IPR001087">
    <property type="entry name" value="GDSL"/>
</dbReference>
<proteinExistence type="predicted"/>
<evidence type="ECO:0000256" key="1">
    <source>
        <dbReference type="ARBA" id="ARBA00022729"/>
    </source>
</evidence>
<evidence type="ECO:0000313" key="4">
    <source>
        <dbReference type="Proteomes" id="UP000293360"/>
    </source>
</evidence>
<dbReference type="InterPro" id="IPR051532">
    <property type="entry name" value="Ester_Hydrolysis_Enzymes"/>
</dbReference>
<dbReference type="InterPro" id="IPR036514">
    <property type="entry name" value="SGNH_hydro_sf"/>
</dbReference>
<dbReference type="EMBL" id="QJNU01000174">
    <property type="protein sequence ID" value="RYP05273.1"/>
    <property type="molecule type" value="Genomic_DNA"/>
</dbReference>
<sequence>MVSLKSTLVSFGVLLGPHIYPSLAFPFSNNITVSQGYPPNYEYDLLKRAGPRDFYLRIMPLGASITAGEHEPADDLGKNGYRMYLRNKLRFEGWKVNMVGNFNRGNMNDNDHEGVSGDRVSQVNDRAQRSVAVWLPNVILINAGTNDATQNGAVESVSGTGARMRQMIDGLFSHVPTAVVVLSTLLPNGINQGNVDLINDQYRKLYREYIPLDADGNEPANPAFKVVLADMADGFITMDDIHDGTHPTVLGEQKMAAVWDWAIAKANDKGWITKPTDSSKFSDGEGSTDCRKQYGSGKDDPRGGRQVLYASNSVIRDDGTYKHASRPRPDRRGIWVGDKDLRVWFAQLVNHGAPKLGERDEAIYVTGNYAERLIHYSINDGDGKYRAGAAIDVKDGCLTRGIHWGDVNGDGLDDFICIARDGEMFVSLNEGGNPPTFRNLGSYKKPEMGLGQDNVRLGDIDGDGRLDYCVIPDYGDIFCWRNGGLGEKAAYWQDMGSGGPIFKAIGKGDIKGVRFVDLNGDGRDDWIWMDTKGKVTTYINQRDGTKGMIPKWLPAGDTHFGMGVDIGDKREHVTFGRIFGDNGRHDYVHWDIDNCNILSNGPCEAWWLAYENQGSGGKYQKGDGIRWGDMTGTGVDDYVWIYQTGEVQVFLNKNTKAQSDYYATPAWSSPFRVDTGLDWRGLHVGDWDGDGMADIIGITDRNTGSLRVWHSRWDGSNFNWDVQDIPDSAKCDQGWGLLYSDHGAHFADISKTGRVDYLCMEPSGRTTAWLRDENGGWFDAGQVKFTEDLDRANFRFADADGDGRADLIWTDKFSGDGKVWYNKQQGTDADRPKWGGSLFEWERPVTVYLGSSRGPNMHFPNLGGQGRADMVGTDPSTGHAWIWFNSCPAGGDDGEVTNPGLPVYTPAPIEPNPSPDHWFCDGNGGAWTPGLWNNRNIGRWLYNGLRKDNAWNWPGPGCIDIADTCDLDESDLKARPCRDTPERAFSLFAMRNHARFLQRWYSVFMDSVDTADLFTSSVATTFLSHSPTDSRADEASWLTIASGMFTAVGAFLPVGGGGPNYIAGVLTVGAGAAGLAAENPPADPRFDNFSELQKSLGNMKLVVADAITKYFNRLLTETPPDNDWGRGTQLARALESGVFADQGFATGKSSINVGVMTRLIRASIISEAWNMGSVVIVKWSSDSYLSNKFKFNPCFGGNRWGMDHAVACQFNKNYMIARQITNKQDGGEQRFVLTFPKIGQDEDSLKKFDLDHAKVITAAEKTQERTKSFRHRGIHDLESLFQGVIEDPSDDILRDLTYFNVPVCDLDMLGDLDFHNCREAGSSEFYTKSCLGLIFALNCQKLKIGGSEWPYKYDI</sequence>
<protein>
    <submittedName>
        <fullName evidence="3">Uncharacterized protein</fullName>
    </submittedName>
</protein>
<dbReference type="Gene3D" id="3.40.50.1110">
    <property type="entry name" value="SGNH hydrolase"/>
    <property type="match status" value="1"/>
</dbReference>
<dbReference type="SUPFAM" id="SSF52266">
    <property type="entry name" value="SGNH hydrolase"/>
    <property type="match status" value="1"/>
</dbReference>
<gene>
    <name evidence="3" type="ORF">DL764_003934</name>
</gene>
<accession>A0A4Q4TJ52</accession>
<feature type="compositionally biased region" description="Basic and acidic residues" evidence="2">
    <location>
        <begin position="280"/>
        <end position="303"/>
    </location>
</feature>
<evidence type="ECO:0000256" key="2">
    <source>
        <dbReference type="SAM" id="MobiDB-lite"/>
    </source>
</evidence>
<dbReference type="STRING" id="155417.A0A4Q4TJ52"/>
<keyword evidence="1" id="KW-0732">Signal</keyword>